<proteinExistence type="predicted"/>
<evidence type="ECO:0000256" key="2">
    <source>
        <dbReference type="ARBA" id="ARBA00022827"/>
    </source>
</evidence>
<dbReference type="PANTHER" id="PTHR43004:SF3">
    <property type="entry name" value="P-HYDROXYBENZOATE HYDROXYLASE"/>
    <property type="match status" value="1"/>
</dbReference>
<dbReference type="Proteomes" id="UP000555564">
    <property type="component" value="Unassembled WGS sequence"/>
</dbReference>
<dbReference type="EMBL" id="JACHIU010000001">
    <property type="protein sequence ID" value="MBB6470577.1"/>
    <property type="molecule type" value="Genomic_DNA"/>
</dbReference>
<keyword evidence="4" id="KW-0503">Monooxygenase</keyword>
<evidence type="ECO:0000313" key="5">
    <source>
        <dbReference type="Proteomes" id="UP000555564"/>
    </source>
</evidence>
<accession>A0A7X0IBE5</accession>
<reference evidence="4 5" key="1">
    <citation type="submission" date="2020-08" db="EMBL/GenBank/DDBJ databases">
        <title>Sequencing the genomes of 1000 actinobacteria strains.</title>
        <authorList>
            <person name="Klenk H.-P."/>
        </authorList>
    </citation>
    <scope>NUCLEOTIDE SEQUENCE [LARGE SCALE GENOMIC DNA]</scope>
    <source>
        <strain evidence="4 5">DSM 44936</strain>
    </source>
</reference>
<keyword evidence="4" id="KW-0560">Oxidoreductase</keyword>
<evidence type="ECO:0000313" key="4">
    <source>
        <dbReference type="EMBL" id="MBB6470577.1"/>
    </source>
</evidence>
<keyword evidence="5" id="KW-1185">Reference proteome</keyword>
<dbReference type="AlphaFoldDB" id="A0A7X0IBE5"/>
<feature type="domain" description="FAD-binding" evidence="3">
    <location>
        <begin position="2"/>
        <end position="338"/>
    </location>
</feature>
<dbReference type="EC" id="1.14.13.2" evidence="4"/>
<gene>
    <name evidence="4" type="ORF">BJ992_000008</name>
</gene>
<comment type="caution">
    <text evidence="4">The sequence shown here is derived from an EMBL/GenBank/DDBJ whole genome shotgun (WGS) entry which is preliminary data.</text>
</comment>
<dbReference type="InterPro" id="IPR002938">
    <property type="entry name" value="FAD-bd"/>
</dbReference>
<dbReference type="InterPro" id="IPR050641">
    <property type="entry name" value="RIFMO-like"/>
</dbReference>
<dbReference type="PANTHER" id="PTHR43004">
    <property type="entry name" value="TRK SYSTEM POTASSIUM UPTAKE PROTEIN"/>
    <property type="match status" value="1"/>
</dbReference>
<dbReference type="RefSeq" id="WP_184977902.1">
    <property type="nucleotide sequence ID" value="NZ_BAAALO010000006.1"/>
</dbReference>
<dbReference type="SUPFAM" id="SSF54373">
    <property type="entry name" value="FAD-linked reductases, C-terminal domain"/>
    <property type="match status" value="1"/>
</dbReference>
<dbReference type="GO" id="GO:0018659">
    <property type="term" value="F:4-hydroxybenzoate 3-monooxygenase activity"/>
    <property type="evidence" value="ECO:0007669"/>
    <property type="project" value="UniProtKB-EC"/>
</dbReference>
<keyword evidence="2" id="KW-0274">FAD</keyword>
<dbReference type="GO" id="GO:0071949">
    <property type="term" value="F:FAD binding"/>
    <property type="evidence" value="ECO:0007669"/>
    <property type="project" value="InterPro"/>
</dbReference>
<evidence type="ECO:0000256" key="1">
    <source>
        <dbReference type="ARBA" id="ARBA00022630"/>
    </source>
</evidence>
<dbReference type="PRINTS" id="PR00420">
    <property type="entry name" value="RNGMNOXGNASE"/>
</dbReference>
<dbReference type="InterPro" id="IPR036188">
    <property type="entry name" value="FAD/NAD-bd_sf"/>
</dbReference>
<evidence type="ECO:0000259" key="3">
    <source>
        <dbReference type="Pfam" id="PF01494"/>
    </source>
</evidence>
<dbReference type="Gene3D" id="3.30.9.10">
    <property type="entry name" value="D-Amino Acid Oxidase, subunit A, domain 2"/>
    <property type="match status" value="1"/>
</dbReference>
<name>A0A7X0IBE5_9ACTN</name>
<keyword evidence="1" id="KW-0285">Flavoprotein</keyword>
<dbReference type="SUPFAM" id="SSF51905">
    <property type="entry name" value="FAD/NAD(P)-binding domain"/>
    <property type="match status" value="1"/>
</dbReference>
<dbReference type="Gene3D" id="3.50.50.60">
    <property type="entry name" value="FAD/NAD(P)-binding domain"/>
    <property type="match status" value="1"/>
</dbReference>
<protein>
    <submittedName>
        <fullName evidence="4">p-hydroxybenzoate 3-monooxygenase</fullName>
        <ecNumber evidence="4">1.14.13.2</ecNumber>
    </submittedName>
</protein>
<dbReference type="NCBIfam" id="NF006091">
    <property type="entry name" value="PRK08243.1"/>
    <property type="match status" value="1"/>
</dbReference>
<sequence length="405" mass="44387">MRTQVAIIGAGPAGLLLSHLLHLRGITSVVLESRDRAYAEGRVRAGVLEQGTVDTLVAAGVGDRMLREGMPHHGIELRYGGRGHRIAFEELVPGRAITVYGQQEVVKDLIAARLRDGGDVRFEVTDAAVHDAATDRPYVTFGGERLDCDFVAGCDGFHGVTRPSIPAGVLSEHRRDYPFAWLGVLARVKPSSEELIYARTDRGFALHSMRSPEISRFYLQVAPDEDIANWPDDRVWAELRTRLETVPDFELATGPILDKSVTPMRAYVAEPMRYGRLFLAGDAAHIVPPTGAKGLNLAVADVRLLTDALARWYATGSADLLDSYSEACLKRVWSAQHFSWWMTTLLHTFDTDDPYGRRLQLAHLDQVTSSRAAATTLAENYVGLPFDSSGSTGTSSGTRSSVMPK</sequence>
<organism evidence="4 5">
    <name type="scientific">Sphaerisporangium rubeum</name>
    <dbReference type="NCBI Taxonomy" id="321317"/>
    <lineage>
        <taxon>Bacteria</taxon>
        <taxon>Bacillati</taxon>
        <taxon>Actinomycetota</taxon>
        <taxon>Actinomycetes</taxon>
        <taxon>Streptosporangiales</taxon>
        <taxon>Streptosporangiaceae</taxon>
        <taxon>Sphaerisporangium</taxon>
    </lineage>
</organism>
<dbReference type="Pfam" id="PF01494">
    <property type="entry name" value="FAD_binding_3"/>
    <property type="match status" value="1"/>
</dbReference>